<dbReference type="InterPro" id="IPR002347">
    <property type="entry name" value="SDR_fam"/>
</dbReference>
<dbReference type="PANTHER" id="PTHR45024">
    <property type="entry name" value="DEHYDROGENASES, SHORT CHAIN"/>
    <property type="match status" value="1"/>
</dbReference>
<keyword evidence="4" id="KW-1185">Reference proteome</keyword>
<evidence type="ECO:0000313" key="3">
    <source>
        <dbReference type="EMBL" id="PRX60289.1"/>
    </source>
</evidence>
<accession>A0A2T0MQ58</accession>
<evidence type="ECO:0000313" key="4">
    <source>
        <dbReference type="Proteomes" id="UP000238312"/>
    </source>
</evidence>
<name>A0A2T0MQ58_9ACTN</name>
<dbReference type="Pfam" id="PF13561">
    <property type="entry name" value="adh_short_C2"/>
    <property type="match status" value="1"/>
</dbReference>
<evidence type="ECO:0000256" key="2">
    <source>
        <dbReference type="ARBA" id="ARBA00023002"/>
    </source>
</evidence>
<proteinExistence type="inferred from homology"/>
<gene>
    <name evidence="3" type="ORF">B0I32_11756</name>
</gene>
<dbReference type="OrthoDB" id="9808187at2"/>
<reference evidence="3 4" key="1">
    <citation type="submission" date="2018-03" db="EMBL/GenBank/DDBJ databases">
        <title>Genomic Encyclopedia of Type Strains, Phase III (KMG-III): the genomes of soil and plant-associated and newly described type strains.</title>
        <authorList>
            <person name="Whitman W."/>
        </authorList>
    </citation>
    <scope>NUCLEOTIDE SEQUENCE [LARGE SCALE GENOMIC DNA]</scope>
    <source>
        <strain evidence="3 4">CGMCC 4.7104</strain>
    </source>
</reference>
<protein>
    <submittedName>
        <fullName evidence="3">NAD(P)-dependent dehydrogenase (Short-subunit alcohol dehydrogenase family)</fullName>
    </submittedName>
</protein>
<dbReference type="AlphaFoldDB" id="A0A2T0MQ58"/>
<dbReference type="RefSeq" id="WP_106246995.1">
    <property type="nucleotide sequence ID" value="NZ_PVNG01000017.1"/>
</dbReference>
<dbReference type="PRINTS" id="PR00080">
    <property type="entry name" value="SDRFAMILY"/>
</dbReference>
<dbReference type="InterPro" id="IPR051687">
    <property type="entry name" value="Peroxisomal_Beta-Oxidation"/>
</dbReference>
<evidence type="ECO:0000256" key="1">
    <source>
        <dbReference type="ARBA" id="ARBA00006484"/>
    </source>
</evidence>
<dbReference type="SUPFAM" id="SSF51735">
    <property type="entry name" value="NAD(P)-binding Rossmann-fold domains"/>
    <property type="match status" value="1"/>
</dbReference>
<dbReference type="FunFam" id="3.40.50.720:FF:000084">
    <property type="entry name" value="Short-chain dehydrogenase reductase"/>
    <property type="match status" value="1"/>
</dbReference>
<dbReference type="InterPro" id="IPR020904">
    <property type="entry name" value="Sc_DH/Rdtase_CS"/>
</dbReference>
<organism evidence="3 4">
    <name type="scientific">Nonomuraea fuscirosea</name>
    <dbReference type="NCBI Taxonomy" id="1291556"/>
    <lineage>
        <taxon>Bacteria</taxon>
        <taxon>Bacillati</taxon>
        <taxon>Actinomycetota</taxon>
        <taxon>Actinomycetes</taxon>
        <taxon>Streptosporangiales</taxon>
        <taxon>Streptosporangiaceae</taxon>
        <taxon>Nonomuraea</taxon>
    </lineage>
</organism>
<dbReference type="Proteomes" id="UP000238312">
    <property type="component" value="Unassembled WGS sequence"/>
</dbReference>
<keyword evidence="2" id="KW-0560">Oxidoreductase</keyword>
<dbReference type="EMBL" id="PVNG01000017">
    <property type="protein sequence ID" value="PRX60289.1"/>
    <property type="molecule type" value="Genomic_DNA"/>
</dbReference>
<comment type="caution">
    <text evidence="3">The sequence shown here is derived from an EMBL/GenBank/DDBJ whole genome shotgun (WGS) entry which is preliminary data.</text>
</comment>
<dbReference type="PRINTS" id="PR00081">
    <property type="entry name" value="GDHRDH"/>
</dbReference>
<dbReference type="GO" id="GO:0016491">
    <property type="term" value="F:oxidoreductase activity"/>
    <property type="evidence" value="ECO:0007669"/>
    <property type="project" value="UniProtKB-KW"/>
</dbReference>
<dbReference type="InterPro" id="IPR036291">
    <property type="entry name" value="NAD(P)-bd_dom_sf"/>
</dbReference>
<dbReference type="Gene3D" id="3.40.50.720">
    <property type="entry name" value="NAD(P)-binding Rossmann-like Domain"/>
    <property type="match status" value="1"/>
</dbReference>
<comment type="similarity">
    <text evidence="1">Belongs to the short-chain dehydrogenases/reductases (SDR) family.</text>
</comment>
<dbReference type="PROSITE" id="PS00061">
    <property type="entry name" value="ADH_SHORT"/>
    <property type="match status" value="1"/>
</dbReference>
<dbReference type="PANTHER" id="PTHR45024:SF2">
    <property type="entry name" value="SCP2 DOMAIN-CONTAINING PROTEIN"/>
    <property type="match status" value="1"/>
</dbReference>
<sequence>MRERKPVRLDGKVAIVTGSGRGLGHAYALALAAAGAAVVVNDLDADVAEKTAEEIRGAGGQAVAEVCAVGSAESADALVGRAVSEFGRLDVMCTNAGALRDRTLVKVTDEEFDLVVDSHVRGTFTCGRAAVRRFREQGGGGRLILVGSPAGQYGGFGQTAYAASKAAIIAMVRVWSVETAKLGVTVNAIVPTALTRMAATIPSLTEAVAAVEAGGPVPADLRRRGIGTVEDVAPLVVYLSSDEAAGVTGQYLGFGGDKFAIWAHPKEAFVTHRDGGWSADQLAEDFAGFAEHLQSHTPPGR</sequence>